<organism evidence="3 4">
    <name type="scientific">Scleroderma citrinum Foug A</name>
    <dbReference type="NCBI Taxonomy" id="1036808"/>
    <lineage>
        <taxon>Eukaryota</taxon>
        <taxon>Fungi</taxon>
        <taxon>Dikarya</taxon>
        <taxon>Basidiomycota</taxon>
        <taxon>Agaricomycotina</taxon>
        <taxon>Agaricomycetes</taxon>
        <taxon>Agaricomycetidae</taxon>
        <taxon>Boletales</taxon>
        <taxon>Sclerodermatineae</taxon>
        <taxon>Sclerodermataceae</taxon>
        <taxon>Scleroderma</taxon>
    </lineage>
</organism>
<dbReference type="HOGENOM" id="CLU_474875_0_0_1"/>
<dbReference type="InParanoid" id="A0A0C3ELY8"/>
<dbReference type="OrthoDB" id="2135488at2759"/>
<accession>A0A0C3ELY8</accession>
<dbReference type="STRING" id="1036808.A0A0C3ELY8"/>
<sequence length="681" mass="75549">MSTSRFQEHLSSEFLPTEVADSVYTRPTSTVGSTRDGTDIITQIREATSAPSPLTSYLKDPAVISALDASDGTGSHRHSSSSSRSRRSSSILGVVLAEEERQAHHLKSMLRSTGDRLDREMRRANQAVTRAEQSEARVRELTSRVTAAESGKHYAELEASSAQEEIKRHQLQIQSLEMELRRLRSDVALLERQRNEAEESATRARDTARKFQLELRTLQAEDAGRDEGQRFGIRKWFNSGHMEGYDTGYAEGFESGREEGFEHGREYGFTEGQELGIKQGGKIGRQDGYDEGWEEGRRAERDHALQTFDNFFNAEVDPHDHEVSSWPFSEVSVGLSLEVQKEGQAMGPKNFPKLPLSAFSPPNTGTSDTFPLPPTASAVIPTGIIDSHLRVPESVEQYREVIGQLVLEKIRGVVLTADTQPSDDIPGLLQGLRSRFDVPILAVSIPFALDKPPPSQPPSYLSGSNPSVTLSTTLTHVTPEAVSSLTWALSHSDVVDIDIQADMMAGVATSGPSLYDSFEDLLTKATITPPRTDGAQNKRAHIVLSNIFPPPLDLDQPIVKIMQLPEYLQYQSRVSSLSLFENLQLKITPPVRQRFGTRTESTDSLKEWKSRLKLYIGPVLEAFGFERMLFGSSPSPAGEAFDLPVSWYDLVRESFAELGVEQDAIDNVFMHNAKRVYGRST</sequence>
<feature type="region of interest" description="Disordered" evidence="2">
    <location>
        <begin position="68"/>
        <end position="90"/>
    </location>
</feature>
<evidence type="ECO:0000313" key="3">
    <source>
        <dbReference type="EMBL" id="KIM69199.1"/>
    </source>
</evidence>
<keyword evidence="1" id="KW-0175">Coiled coil</keyword>
<dbReference type="Proteomes" id="UP000053989">
    <property type="component" value="Unassembled WGS sequence"/>
</dbReference>
<feature type="compositionally biased region" description="Basic residues" evidence="2">
    <location>
        <begin position="75"/>
        <end position="87"/>
    </location>
</feature>
<dbReference type="EMBL" id="KN822007">
    <property type="protein sequence ID" value="KIM69199.1"/>
    <property type="molecule type" value="Genomic_DNA"/>
</dbReference>
<keyword evidence="4" id="KW-1185">Reference proteome</keyword>
<feature type="coiled-coil region" evidence="1">
    <location>
        <begin position="114"/>
        <end position="221"/>
    </location>
</feature>
<reference evidence="4" key="2">
    <citation type="submission" date="2015-01" db="EMBL/GenBank/DDBJ databases">
        <title>Evolutionary Origins and Diversification of the Mycorrhizal Mutualists.</title>
        <authorList>
            <consortium name="DOE Joint Genome Institute"/>
            <consortium name="Mycorrhizal Genomics Consortium"/>
            <person name="Kohler A."/>
            <person name="Kuo A."/>
            <person name="Nagy L.G."/>
            <person name="Floudas D."/>
            <person name="Copeland A."/>
            <person name="Barry K.W."/>
            <person name="Cichocki N."/>
            <person name="Veneault-Fourrey C."/>
            <person name="LaButti K."/>
            <person name="Lindquist E.A."/>
            <person name="Lipzen A."/>
            <person name="Lundell T."/>
            <person name="Morin E."/>
            <person name="Murat C."/>
            <person name="Riley R."/>
            <person name="Ohm R."/>
            <person name="Sun H."/>
            <person name="Tunlid A."/>
            <person name="Henrissat B."/>
            <person name="Grigoriev I.V."/>
            <person name="Hibbett D.S."/>
            <person name="Martin F."/>
        </authorList>
    </citation>
    <scope>NUCLEOTIDE SEQUENCE [LARGE SCALE GENOMIC DNA]</scope>
    <source>
        <strain evidence="4">Foug A</strain>
    </source>
</reference>
<proteinExistence type="predicted"/>
<evidence type="ECO:0000256" key="1">
    <source>
        <dbReference type="SAM" id="Coils"/>
    </source>
</evidence>
<evidence type="ECO:0000256" key="2">
    <source>
        <dbReference type="SAM" id="MobiDB-lite"/>
    </source>
</evidence>
<reference evidence="3 4" key="1">
    <citation type="submission" date="2014-04" db="EMBL/GenBank/DDBJ databases">
        <authorList>
            <consortium name="DOE Joint Genome Institute"/>
            <person name="Kuo A."/>
            <person name="Kohler A."/>
            <person name="Nagy L.G."/>
            <person name="Floudas D."/>
            <person name="Copeland A."/>
            <person name="Barry K.W."/>
            <person name="Cichocki N."/>
            <person name="Veneault-Fourrey C."/>
            <person name="LaButti K."/>
            <person name="Lindquist E.A."/>
            <person name="Lipzen A."/>
            <person name="Lundell T."/>
            <person name="Morin E."/>
            <person name="Murat C."/>
            <person name="Sun H."/>
            <person name="Tunlid A."/>
            <person name="Henrissat B."/>
            <person name="Grigoriev I.V."/>
            <person name="Hibbett D.S."/>
            <person name="Martin F."/>
            <person name="Nordberg H.P."/>
            <person name="Cantor M.N."/>
            <person name="Hua S.X."/>
        </authorList>
    </citation>
    <scope>NUCLEOTIDE SEQUENCE [LARGE SCALE GENOMIC DNA]</scope>
    <source>
        <strain evidence="3 4">Foug A</strain>
    </source>
</reference>
<name>A0A0C3ELY8_9AGAM</name>
<protein>
    <submittedName>
        <fullName evidence="3">Uncharacterized protein</fullName>
    </submittedName>
</protein>
<gene>
    <name evidence="3" type="ORF">SCLCIDRAFT_103740</name>
</gene>
<evidence type="ECO:0000313" key="4">
    <source>
        <dbReference type="Proteomes" id="UP000053989"/>
    </source>
</evidence>
<dbReference type="AlphaFoldDB" id="A0A0C3ELY8"/>
<dbReference type="Gene3D" id="3.20.20.140">
    <property type="entry name" value="Metal-dependent hydrolases"/>
    <property type="match status" value="1"/>
</dbReference>